<organism evidence="5 6">
    <name type="scientific">Kitasatospora paracochleata</name>
    <dbReference type="NCBI Taxonomy" id="58354"/>
    <lineage>
        <taxon>Bacteria</taxon>
        <taxon>Bacillati</taxon>
        <taxon>Actinomycetota</taxon>
        <taxon>Actinomycetes</taxon>
        <taxon>Kitasatosporales</taxon>
        <taxon>Streptomycetaceae</taxon>
        <taxon>Kitasatospora</taxon>
    </lineage>
</organism>
<dbReference type="RefSeq" id="WP_253797239.1">
    <property type="nucleotide sequence ID" value="NZ_BAAAUB010000008.1"/>
</dbReference>
<dbReference type="Gene3D" id="3.20.20.370">
    <property type="entry name" value="Glycoside hydrolase/deacetylase"/>
    <property type="match status" value="1"/>
</dbReference>
<evidence type="ECO:0000259" key="4">
    <source>
        <dbReference type="PROSITE" id="PS51677"/>
    </source>
</evidence>
<dbReference type="InterPro" id="IPR006311">
    <property type="entry name" value="TAT_signal"/>
</dbReference>
<dbReference type="SUPFAM" id="SSF88713">
    <property type="entry name" value="Glycoside hydrolase/deacetylase"/>
    <property type="match status" value="1"/>
</dbReference>
<evidence type="ECO:0000256" key="1">
    <source>
        <dbReference type="ARBA" id="ARBA00022729"/>
    </source>
</evidence>
<sequence>MSFLPTSRAISRRSALRLAGTGGLLTASGALLAGCGDGGGGTKPTSSASGPSKAPGAVPSPFNTPGSDLPILTPGGYTPSSRRATWTQQFQNGHGWSAGGAGTKSYELNDTALFMQGSQAVRVTTDGSGRQSYVRRTGMPKMDLTNKMIRFTLRVDDVTHLHKLAFYLGTSSLANCFQWQFHTHSTKAANYVQSGEWVVVHIQWADVTNTSGSYSLSQTGVPSTTTGFTDMSFVAYDDAGGPVTYHLQAIEVLPDTRTTFPRGAVSITFDDSRSSVHDLALPAMNEHRFAGTMYNIAQAAGTNGFLTVDQMRGMQDSSGWEMAGHSFSTDAHNSGYNQLSAQQVDEDMGRLRDWLESNHFSKDNFAYPHGSFQTTSDGVGVDRIAARHFATARSIIYETIESFTPAMPYRLKALTGLNDGTNTGGSTLAEVIGQGGKLDRCAKSGDWLILCFHELVPDNPTASTQITQTGFATVMEAIAARGMPVITVSEAMKHWS</sequence>
<dbReference type="InterPro" id="IPR011330">
    <property type="entry name" value="Glyco_hydro/deAcase_b/a-brl"/>
</dbReference>
<feature type="compositionally biased region" description="Low complexity" evidence="2">
    <location>
        <begin position="43"/>
        <end position="61"/>
    </location>
</feature>
<proteinExistence type="predicted"/>
<comment type="caution">
    <text evidence="5">The sequence shown here is derived from an EMBL/GenBank/DDBJ whole genome shotgun (WGS) entry which is preliminary data.</text>
</comment>
<reference evidence="5 6" key="1">
    <citation type="submission" date="2022-06" db="EMBL/GenBank/DDBJ databases">
        <title>Sequencing the genomes of 1000 actinobacteria strains.</title>
        <authorList>
            <person name="Klenk H.-P."/>
        </authorList>
    </citation>
    <scope>NUCLEOTIDE SEQUENCE [LARGE SCALE GENOMIC DNA]</scope>
    <source>
        <strain evidence="5 6">DSM 41656</strain>
    </source>
</reference>
<feature type="chain" id="PRO_5047056296" description="NodB homology domain-containing protein" evidence="3">
    <location>
        <begin position="34"/>
        <end position="496"/>
    </location>
</feature>
<gene>
    <name evidence="5" type="ORF">FHR36_002970</name>
</gene>
<name>A0ABT1IXF6_9ACTN</name>
<dbReference type="PANTHER" id="PTHR34216:SF7">
    <property type="entry name" value="POLY-BETA-1,6-N-ACETYL-D-GLUCOSAMINE N-DEACETYLASE"/>
    <property type="match status" value="1"/>
</dbReference>
<dbReference type="PANTHER" id="PTHR34216">
    <property type="match status" value="1"/>
</dbReference>
<dbReference type="CDD" id="cd10970">
    <property type="entry name" value="CE4_DAC_u1_6s"/>
    <property type="match status" value="1"/>
</dbReference>
<dbReference type="PROSITE" id="PS51318">
    <property type="entry name" value="TAT"/>
    <property type="match status" value="1"/>
</dbReference>
<dbReference type="Proteomes" id="UP001206483">
    <property type="component" value="Unassembled WGS sequence"/>
</dbReference>
<dbReference type="EMBL" id="JAMZDX010000003">
    <property type="protein sequence ID" value="MCP2309837.1"/>
    <property type="molecule type" value="Genomic_DNA"/>
</dbReference>
<evidence type="ECO:0000256" key="2">
    <source>
        <dbReference type="SAM" id="MobiDB-lite"/>
    </source>
</evidence>
<dbReference type="PROSITE" id="PS51677">
    <property type="entry name" value="NODB"/>
    <property type="match status" value="1"/>
</dbReference>
<feature type="domain" description="NodB homology" evidence="4">
    <location>
        <begin position="263"/>
        <end position="496"/>
    </location>
</feature>
<evidence type="ECO:0000313" key="6">
    <source>
        <dbReference type="Proteomes" id="UP001206483"/>
    </source>
</evidence>
<evidence type="ECO:0000256" key="3">
    <source>
        <dbReference type="SAM" id="SignalP"/>
    </source>
</evidence>
<evidence type="ECO:0000313" key="5">
    <source>
        <dbReference type="EMBL" id="MCP2309837.1"/>
    </source>
</evidence>
<dbReference type="Pfam" id="PF01522">
    <property type="entry name" value="Polysacc_deac_1"/>
    <property type="match status" value="1"/>
</dbReference>
<dbReference type="InterPro" id="IPR002509">
    <property type="entry name" value="NODB_dom"/>
</dbReference>
<protein>
    <recommendedName>
        <fullName evidence="4">NodB homology domain-containing protein</fullName>
    </recommendedName>
</protein>
<dbReference type="Gene3D" id="2.60.120.260">
    <property type="entry name" value="Galactose-binding domain-like"/>
    <property type="match status" value="1"/>
</dbReference>
<accession>A0ABT1IXF6</accession>
<keyword evidence="1 3" id="KW-0732">Signal</keyword>
<keyword evidence="6" id="KW-1185">Reference proteome</keyword>
<feature type="signal peptide" evidence="3">
    <location>
        <begin position="1"/>
        <end position="33"/>
    </location>
</feature>
<dbReference type="InterPro" id="IPR051398">
    <property type="entry name" value="Polysacch_Deacetylase"/>
</dbReference>
<feature type="region of interest" description="Disordered" evidence="2">
    <location>
        <begin position="39"/>
        <end position="82"/>
    </location>
</feature>